<dbReference type="Pfam" id="PF01947">
    <property type="entry name" value="Rv2949c-like"/>
    <property type="match status" value="1"/>
</dbReference>
<dbReference type="RefSeq" id="WP_164464642.1">
    <property type="nucleotide sequence ID" value="NZ_JBHRSX010000022.1"/>
</dbReference>
<accession>A0ABV7K179</accession>
<organism evidence="1 2">
    <name type="scientific">Alteromonas oceani</name>
    <dbReference type="NCBI Taxonomy" id="2071609"/>
    <lineage>
        <taxon>Bacteria</taxon>
        <taxon>Pseudomonadati</taxon>
        <taxon>Pseudomonadota</taxon>
        <taxon>Gammaproteobacteria</taxon>
        <taxon>Alteromonadales</taxon>
        <taxon>Alteromonadaceae</taxon>
        <taxon>Alteromonas/Salinimonas group</taxon>
        <taxon>Alteromonas</taxon>
    </lineage>
</organism>
<gene>
    <name evidence="1" type="ORF">ACFOEW_11305</name>
</gene>
<comment type="caution">
    <text evidence="1">The sequence shown here is derived from an EMBL/GenBank/DDBJ whole genome shotgun (WGS) entry which is preliminary data.</text>
</comment>
<dbReference type="InterPro" id="IPR028978">
    <property type="entry name" value="Chorismate_lyase_/UTRA_dom_sf"/>
</dbReference>
<dbReference type="EMBL" id="JBHRSX010000022">
    <property type="protein sequence ID" value="MFC3202403.1"/>
    <property type="molecule type" value="Genomic_DNA"/>
</dbReference>
<proteinExistence type="predicted"/>
<keyword evidence="2" id="KW-1185">Reference proteome</keyword>
<evidence type="ECO:0000313" key="2">
    <source>
        <dbReference type="Proteomes" id="UP001595477"/>
    </source>
</evidence>
<evidence type="ECO:0000313" key="1">
    <source>
        <dbReference type="EMBL" id="MFC3202403.1"/>
    </source>
</evidence>
<keyword evidence="1" id="KW-0456">Lyase</keyword>
<dbReference type="SUPFAM" id="SSF64288">
    <property type="entry name" value="Chorismate lyase-like"/>
    <property type="match status" value="1"/>
</dbReference>
<reference evidence="2" key="1">
    <citation type="journal article" date="2019" name="Int. J. Syst. Evol. Microbiol.">
        <title>The Global Catalogue of Microorganisms (GCM) 10K type strain sequencing project: providing services to taxonomists for standard genome sequencing and annotation.</title>
        <authorList>
            <consortium name="The Broad Institute Genomics Platform"/>
            <consortium name="The Broad Institute Genome Sequencing Center for Infectious Disease"/>
            <person name="Wu L."/>
            <person name="Ma J."/>
        </authorList>
    </citation>
    <scope>NUCLEOTIDE SEQUENCE [LARGE SCALE GENOMIC DNA]</scope>
    <source>
        <strain evidence="2">KCTC 52449</strain>
    </source>
</reference>
<protein>
    <submittedName>
        <fullName evidence="1">Chorismate--pyruvate lyase family protein</fullName>
    </submittedName>
</protein>
<dbReference type="Proteomes" id="UP001595477">
    <property type="component" value="Unassembled WGS sequence"/>
</dbReference>
<dbReference type="InterPro" id="IPR002800">
    <property type="entry name" value="Rv2949c-like"/>
</dbReference>
<sequence length="187" mass="21219">MIRKHFKTKGFFDGGAVINNNGEEVDLSLLPPFLRTLLVTDGTVTKTLEAFYWEPIKVVSITQELVQKPNRITVFDKDEVGQFLHREIELVGQYTDTSYATADSYICLSRLPSSTAERLIANKIGIGELLRDEGLESYREIFDFGVDNSLSENGKTSVETAYRTYVININGVYAIEITERFPIDCYR</sequence>
<dbReference type="GO" id="GO:0016829">
    <property type="term" value="F:lyase activity"/>
    <property type="evidence" value="ECO:0007669"/>
    <property type="project" value="UniProtKB-KW"/>
</dbReference>
<dbReference type="Gene3D" id="3.40.1410.10">
    <property type="entry name" value="Chorismate lyase-like"/>
    <property type="match status" value="1"/>
</dbReference>
<name>A0ABV7K179_9ALTE</name>